<keyword evidence="2" id="KW-1185">Reference proteome</keyword>
<accession>A0A4Y2FVB7</accession>
<evidence type="ECO:0000313" key="2">
    <source>
        <dbReference type="Proteomes" id="UP000499080"/>
    </source>
</evidence>
<evidence type="ECO:0000313" key="1">
    <source>
        <dbReference type="EMBL" id="GBM44385.1"/>
    </source>
</evidence>
<protein>
    <submittedName>
        <fullName evidence="1">Uncharacterized protein</fullName>
    </submittedName>
</protein>
<name>A0A4Y2FVB7_ARAVE</name>
<dbReference type="AlphaFoldDB" id="A0A4Y2FVB7"/>
<gene>
    <name evidence="1" type="ORF">AVEN_147392_1</name>
</gene>
<proteinExistence type="predicted"/>
<comment type="caution">
    <text evidence="1">The sequence shown here is derived from an EMBL/GenBank/DDBJ whole genome shotgun (WGS) entry which is preliminary data.</text>
</comment>
<dbReference type="EMBL" id="BGPR01001063">
    <property type="protein sequence ID" value="GBM44385.1"/>
    <property type="molecule type" value="Genomic_DNA"/>
</dbReference>
<reference evidence="1 2" key="1">
    <citation type="journal article" date="2019" name="Sci. Rep.">
        <title>Orb-weaving spider Araneus ventricosus genome elucidates the spidroin gene catalogue.</title>
        <authorList>
            <person name="Kono N."/>
            <person name="Nakamura H."/>
            <person name="Ohtoshi R."/>
            <person name="Moran D.A.P."/>
            <person name="Shinohara A."/>
            <person name="Yoshida Y."/>
            <person name="Fujiwara M."/>
            <person name="Mori M."/>
            <person name="Tomita M."/>
            <person name="Arakawa K."/>
        </authorList>
    </citation>
    <scope>NUCLEOTIDE SEQUENCE [LARGE SCALE GENOMIC DNA]</scope>
</reference>
<dbReference type="Proteomes" id="UP000499080">
    <property type="component" value="Unassembled WGS sequence"/>
</dbReference>
<organism evidence="1 2">
    <name type="scientific">Araneus ventricosus</name>
    <name type="common">Orbweaver spider</name>
    <name type="synonym">Epeira ventricosa</name>
    <dbReference type="NCBI Taxonomy" id="182803"/>
    <lineage>
        <taxon>Eukaryota</taxon>
        <taxon>Metazoa</taxon>
        <taxon>Ecdysozoa</taxon>
        <taxon>Arthropoda</taxon>
        <taxon>Chelicerata</taxon>
        <taxon>Arachnida</taxon>
        <taxon>Araneae</taxon>
        <taxon>Araneomorphae</taxon>
        <taxon>Entelegynae</taxon>
        <taxon>Araneoidea</taxon>
        <taxon>Araneidae</taxon>
        <taxon>Araneus</taxon>
    </lineage>
</organism>
<sequence length="181" mass="20289">MQLEFTTQLVKMPQGKGYLDPLRCFVPISEAISEPHLPSKEANHLRPAFVDVKAKSLDRLARCKRVKGGPYYAICMVPRCPYINPVAGRPINKAFFQQSVAWLLGLLGGLVPEDLLSFQIRPAAPFPRRIHNLEHPVGSVLRTPLVDSLNFDDRAFTDISPERSSHPYAPRSTKNLCIPMT</sequence>